<proteinExistence type="predicted"/>
<sequence length="72" mass="8572">MSNNVSEKSLTEGRIFIIDENFLFFVFLVWTFNGLLIIINSISIEFQALTKETFVFLRNTIDFQFIYYKCLD</sequence>
<evidence type="ECO:0000256" key="1">
    <source>
        <dbReference type="SAM" id="Phobius"/>
    </source>
</evidence>
<dbReference type="EMBL" id="CP022674">
    <property type="protein sequence ID" value="AXI28440.1"/>
    <property type="molecule type" value="Genomic_DNA"/>
</dbReference>
<keyword evidence="1" id="KW-1133">Transmembrane helix</keyword>
<evidence type="ECO:0000313" key="3">
    <source>
        <dbReference type="Proteomes" id="UP000253834"/>
    </source>
</evidence>
<feature type="transmembrane region" description="Helical" evidence="1">
    <location>
        <begin position="22"/>
        <end position="42"/>
    </location>
</feature>
<dbReference type="Proteomes" id="UP000253834">
    <property type="component" value="Chromosome"/>
</dbReference>
<keyword evidence="1" id="KW-0472">Membrane</keyword>
<evidence type="ECO:0000313" key="2">
    <source>
        <dbReference type="EMBL" id="AXI28440.1"/>
    </source>
</evidence>
<reference evidence="2 3" key="1">
    <citation type="submission" date="2017-07" db="EMBL/GenBank/DDBJ databases">
        <title>Isolation and development of strain Bacillus megaterium SR7 for enhanced growth and metabolite production under supercritical carbon dioxide.</title>
        <authorList>
            <person name="Freedman A.J.E."/>
            <person name="Peet K.C."/>
            <person name="Boock J.T."/>
            <person name="Penn K."/>
            <person name="Prather K.L.J."/>
            <person name="Thompson J.R."/>
        </authorList>
    </citation>
    <scope>NUCLEOTIDE SEQUENCE [LARGE SCALE GENOMIC DNA]</scope>
    <source>
        <strain evidence="2 3">SR7</strain>
    </source>
</reference>
<dbReference type="AlphaFoldDB" id="A0AA86LSD5"/>
<protein>
    <submittedName>
        <fullName evidence="2">Uncharacterized protein</fullName>
    </submittedName>
</protein>
<organism evidence="2 3">
    <name type="scientific">Priestia megaterium</name>
    <name type="common">Bacillus megaterium</name>
    <dbReference type="NCBI Taxonomy" id="1404"/>
    <lineage>
        <taxon>Bacteria</taxon>
        <taxon>Bacillati</taxon>
        <taxon>Bacillota</taxon>
        <taxon>Bacilli</taxon>
        <taxon>Bacillales</taxon>
        <taxon>Bacillaceae</taxon>
        <taxon>Priestia</taxon>
    </lineage>
</organism>
<accession>A0AA86LSD5</accession>
<gene>
    <name evidence="2" type="ORF">CIB87_05190</name>
</gene>
<keyword evidence="1" id="KW-0812">Transmembrane</keyword>
<name>A0AA86LSD5_PRIMG</name>